<dbReference type="Proteomes" id="UP000634139">
    <property type="component" value="Unassembled WGS sequence"/>
</dbReference>
<dbReference type="NCBIfam" id="TIGR01280">
    <property type="entry name" value="xseB"/>
    <property type="match status" value="1"/>
</dbReference>
<evidence type="ECO:0000256" key="5">
    <source>
        <dbReference type="ARBA" id="ARBA00022839"/>
    </source>
</evidence>
<keyword evidence="3 6" id="KW-0540">Nuclease</keyword>
<name>A0A918RDK6_9SPHN</name>
<dbReference type="PANTHER" id="PTHR34137">
    <property type="entry name" value="EXODEOXYRIBONUCLEASE 7 SMALL SUBUNIT"/>
    <property type="match status" value="1"/>
</dbReference>
<dbReference type="InterPro" id="IPR003761">
    <property type="entry name" value="Exonuc_VII_S"/>
</dbReference>
<keyword evidence="8" id="KW-1185">Reference proteome</keyword>
<evidence type="ECO:0000256" key="2">
    <source>
        <dbReference type="ARBA" id="ARBA00022490"/>
    </source>
</evidence>
<dbReference type="GO" id="GO:0009318">
    <property type="term" value="C:exodeoxyribonuclease VII complex"/>
    <property type="evidence" value="ECO:0007669"/>
    <property type="project" value="UniProtKB-UniRule"/>
</dbReference>
<sequence length="89" mass="9640">MLDPMSETAADIAAMSFEDALRALEDVVRKLESGEVPLDDSITLYERGEALRKHCQARLDAAQTRIEKIVAGPDGQAAAVQPFDAEPGR</sequence>
<evidence type="ECO:0000256" key="3">
    <source>
        <dbReference type="ARBA" id="ARBA00022722"/>
    </source>
</evidence>
<dbReference type="EC" id="3.1.11.6" evidence="6"/>
<evidence type="ECO:0000256" key="4">
    <source>
        <dbReference type="ARBA" id="ARBA00022801"/>
    </source>
</evidence>
<dbReference type="AlphaFoldDB" id="A0A918RDK6"/>
<dbReference type="Pfam" id="PF02609">
    <property type="entry name" value="Exonuc_VII_S"/>
    <property type="match status" value="1"/>
</dbReference>
<comment type="subcellular location">
    <subcellularLocation>
        <location evidence="6">Cytoplasm</location>
    </subcellularLocation>
</comment>
<dbReference type="PANTHER" id="PTHR34137:SF1">
    <property type="entry name" value="EXODEOXYRIBONUCLEASE 7 SMALL SUBUNIT"/>
    <property type="match status" value="1"/>
</dbReference>
<dbReference type="GO" id="GO:0008855">
    <property type="term" value="F:exodeoxyribonuclease VII activity"/>
    <property type="evidence" value="ECO:0007669"/>
    <property type="project" value="UniProtKB-UniRule"/>
</dbReference>
<reference evidence="7" key="2">
    <citation type="submission" date="2020-09" db="EMBL/GenBank/DDBJ databases">
        <authorList>
            <person name="Sun Q."/>
            <person name="Kim S."/>
        </authorList>
    </citation>
    <scope>NUCLEOTIDE SEQUENCE</scope>
    <source>
        <strain evidence="7">KCTC 32422</strain>
    </source>
</reference>
<dbReference type="SUPFAM" id="SSF116842">
    <property type="entry name" value="XseB-like"/>
    <property type="match status" value="1"/>
</dbReference>
<protein>
    <recommendedName>
        <fullName evidence="6">Exodeoxyribonuclease 7 small subunit</fullName>
        <ecNumber evidence="6">3.1.11.6</ecNumber>
    </recommendedName>
    <alternativeName>
        <fullName evidence="6">Exodeoxyribonuclease VII small subunit</fullName>
        <shortName evidence="6">Exonuclease VII small subunit</shortName>
    </alternativeName>
</protein>
<proteinExistence type="inferred from homology"/>
<dbReference type="NCBIfam" id="NF002139">
    <property type="entry name" value="PRK00977.1-3"/>
    <property type="match status" value="1"/>
</dbReference>
<comment type="similarity">
    <text evidence="1 6">Belongs to the XseB family.</text>
</comment>
<keyword evidence="2 6" id="KW-0963">Cytoplasm</keyword>
<organism evidence="7 8">
    <name type="scientific">Novosphingobium arvoryzae</name>
    <dbReference type="NCBI Taxonomy" id="1256514"/>
    <lineage>
        <taxon>Bacteria</taxon>
        <taxon>Pseudomonadati</taxon>
        <taxon>Pseudomonadota</taxon>
        <taxon>Alphaproteobacteria</taxon>
        <taxon>Sphingomonadales</taxon>
        <taxon>Sphingomonadaceae</taxon>
        <taxon>Novosphingobium</taxon>
    </lineage>
</organism>
<reference evidence="7" key="1">
    <citation type="journal article" date="2014" name="Int. J. Syst. Evol. Microbiol.">
        <title>Complete genome sequence of Corynebacterium casei LMG S-19264T (=DSM 44701T), isolated from a smear-ripened cheese.</title>
        <authorList>
            <consortium name="US DOE Joint Genome Institute (JGI-PGF)"/>
            <person name="Walter F."/>
            <person name="Albersmeier A."/>
            <person name="Kalinowski J."/>
            <person name="Ruckert C."/>
        </authorList>
    </citation>
    <scope>NUCLEOTIDE SEQUENCE</scope>
    <source>
        <strain evidence="7">KCTC 32422</strain>
    </source>
</reference>
<dbReference type="InterPro" id="IPR037004">
    <property type="entry name" value="Exonuc_VII_ssu_sf"/>
</dbReference>
<comment type="function">
    <text evidence="6">Bidirectionally degrades single-stranded DNA into large acid-insoluble oligonucleotides, which are then degraded further into small acid-soluble oligonucleotides.</text>
</comment>
<dbReference type="Gene3D" id="1.10.287.1040">
    <property type="entry name" value="Exonuclease VII, small subunit"/>
    <property type="match status" value="1"/>
</dbReference>
<evidence type="ECO:0000256" key="6">
    <source>
        <dbReference type="HAMAP-Rule" id="MF_00337"/>
    </source>
</evidence>
<evidence type="ECO:0000313" key="8">
    <source>
        <dbReference type="Proteomes" id="UP000634139"/>
    </source>
</evidence>
<dbReference type="GO" id="GO:0006308">
    <property type="term" value="P:DNA catabolic process"/>
    <property type="evidence" value="ECO:0007669"/>
    <property type="project" value="UniProtKB-UniRule"/>
</dbReference>
<dbReference type="HAMAP" id="MF_00337">
    <property type="entry name" value="Exonuc_7_S"/>
    <property type="match status" value="1"/>
</dbReference>
<dbReference type="GO" id="GO:0005829">
    <property type="term" value="C:cytosol"/>
    <property type="evidence" value="ECO:0007669"/>
    <property type="project" value="TreeGrafter"/>
</dbReference>
<keyword evidence="4 6" id="KW-0378">Hydrolase</keyword>
<dbReference type="EMBL" id="BMZD01000003">
    <property type="protein sequence ID" value="GGZ94863.1"/>
    <property type="molecule type" value="Genomic_DNA"/>
</dbReference>
<evidence type="ECO:0000313" key="7">
    <source>
        <dbReference type="EMBL" id="GGZ94863.1"/>
    </source>
</evidence>
<accession>A0A918RDK6</accession>
<comment type="catalytic activity">
    <reaction evidence="6">
        <text>Exonucleolytic cleavage in either 5'- to 3'- or 3'- to 5'-direction to yield nucleoside 5'-phosphates.</text>
        <dbReference type="EC" id="3.1.11.6"/>
    </reaction>
</comment>
<evidence type="ECO:0000256" key="1">
    <source>
        <dbReference type="ARBA" id="ARBA00009998"/>
    </source>
</evidence>
<comment type="subunit">
    <text evidence="6">Heterooligomer composed of large and small subunits.</text>
</comment>
<keyword evidence="5 6" id="KW-0269">Exonuclease</keyword>
<comment type="caution">
    <text evidence="7">The sequence shown here is derived from an EMBL/GenBank/DDBJ whole genome shotgun (WGS) entry which is preliminary data.</text>
</comment>
<gene>
    <name evidence="6 7" type="primary">xseB</name>
    <name evidence="7" type="ORF">GCM10011617_13430</name>
</gene>